<dbReference type="Proteomes" id="UP000256310">
    <property type="component" value="Unassembled WGS sequence"/>
</dbReference>
<keyword evidence="1" id="KW-0812">Transmembrane</keyword>
<organism evidence="2 3">
    <name type="scientific">Parasphingopyxis lamellibrachiae</name>
    <dbReference type="NCBI Taxonomy" id="680125"/>
    <lineage>
        <taxon>Bacteria</taxon>
        <taxon>Pseudomonadati</taxon>
        <taxon>Pseudomonadota</taxon>
        <taxon>Alphaproteobacteria</taxon>
        <taxon>Sphingomonadales</taxon>
        <taxon>Sphingomonadaceae</taxon>
        <taxon>Parasphingopyxis</taxon>
    </lineage>
</organism>
<sequence>MRNSGRLLIVVALAVAGMSAFWGDVIAAVPAASPYRLLVVAIGVISFFGGLGLILFSYFGQIAEYVKERLFGHWVYDCRKASAADAKYIDDLSTRRIGPETSNVDAIRRLIELDIRTVFLVYCSARIANARKELRAGYFIVYPLSSDGVAALLDGTFMAPNPDRKHLTLRPECSAIYIGGIASEKGKAQNRCMSLMLGVLRSDDFASAEIVYARAGTEVGKKHLEIRDFVSTDPNKEGVGALYQRAIRP</sequence>
<name>A0A3D9FCG4_9SPHN</name>
<evidence type="ECO:0000313" key="2">
    <source>
        <dbReference type="EMBL" id="RED15489.1"/>
    </source>
</evidence>
<dbReference type="AlphaFoldDB" id="A0A3D9FCG4"/>
<evidence type="ECO:0000313" key="3">
    <source>
        <dbReference type="Proteomes" id="UP000256310"/>
    </source>
</evidence>
<protein>
    <submittedName>
        <fullName evidence="2">Uncharacterized protein</fullName>
    </submittedName>
</protein>
<proteinExistence type="predicted"/>
<feature type="transmembrane region" description="Helical" evidence="1">
    <location>
        <begin position="37"/>
        <end position="59"/>
    </location>
</feature>
<accession>A0A3D9FCG4</accession>
<comment type="caution">
    <text evidence="2">The sequence shown here is derived from an EMBL/GenBank/DDBJ whole genome shotgun (WGS) entry which is preliminary data.</text>
</comment>
<keyword evidence="1" id="KW-1133">Transmembrane helix</keyword>
<dbReference type="EMBL" id="QRDP01000004">
    <property type="protein sequence ID" value="RED15489.1"/>
    <property type="molecule type" value="Genomic_DNA"/>
</dbReference>
<gene>
    <name evidence="2" type="ORF">DFR46_0483</name>
</gene>
<reference evidence="2 3" key="1">
    <citation type="submission" date="2018-07" db="EMBL/GenBank/DDBJ databases">
        <title>Genomic Encyclopedia of Type Strains, Phase IV (KMG-IV): sequencing the most valuable type-strain genomes for metagenomic binning, comparative biology and taxonomic classification.</title>
        <authorList>
            <person name="Goeker M."/>
        </authorList>
    </citation>
    <scope>NUCLEOTIDE SEQUENCE [LARGE SCALE GENOMIC DNA]</scope>
    <source>
        <strain evidence="2 3">DSM 26725</strain>
    </source>
</reference>
<dbReference type="RefSeq" id="WP_116235003.1">
    <property type="nucleotide sequence ID" value="NZ_QRDP01000004.1"/>
</dbReference>
<keyword evidence="1" id="KW-0472">Membrane</keyword>
<evidence type="ECO:0000256" key="1">
    <source>
        <dbReference type="SAM" id="Phobius"/>
    </source>
</evidence>
<keyword evidence="3" id="KW-1185">Reference proteome</keyword>